<sequence length="234" mass="28169">KEIKYCWNSKYNNRFNKTLFDEPTDKPTDESTDNQANFVFGILNERVWKSKFYENIVIECDDDDKKIYNHLNIHSFNLYMDTVSTLFQNAKCESKFKLITESIENLIKWEIYADKDKIKLEVFKKVNTEWELISTRIENYHYPYKVRLEISNSHKLIVSSLFNNDIVILTTFGILIYTFCENNKSIPLIYFYFMDFKHEYKSGSKNKTYLKILQHNEKIFQNLLSHYQIMTVLD</sequence>
<name>A0A2N0RBD2_9GLOM</name>
<organism evidence="1 2">
    <name type="scientific">Rhizophagus irregularis</name>
    <dbReference type="NCBI Taxonomy" id="588596"/>
    <lineage>
        <taxon>Eukaryota</taxon>
        <taxon>Fungi</taxon>
        <taxon>Fungi incertae sedis</taxon>
        <taxon>Mucoromycota</taxon>
        <taxon>Glomeromycotina</taxon>
        <taxon>Glomeromycetes</taxon>
        <taxon>Glomerales</taxon>
        <taxon>Glomeraceae</taxon>
        <taxon>Rhizophagus</taxon>
    </lineage>
</organism>
<dbReference type="VEuPathDB" id="FungiDB:RhiirA1_467775"/>
<dbReference type="AlphaFoldDB" id="A0A2N0RBD2"/>
<reference evidence="1 2" key="2">
    <citation type="submission" date="2017-10" db="EMBL/GenBank/DDBJ databases">
        <title>Genome analyses suggest a sexual origin of heterokaryosis in a supposedly ancient asexual fungus.</title>
        <authorList>
            <person name="Corradi N."/>
            <person name="Sedzielewska K."/>
            <person name="Noel J."/>
            <person name="Charron P."/>
            <person name="Farinelli L."/>
            <person name="Marton T."/>
            <person name="Kruger M."/>
            <person name="Pelin A."/>
            <person name="Brachmann A."/>
            <person name="Corradi N."/>
        </authorList>
    </citation>
    <scope>NUCLEOTIDE SEQUENCE [LARGE SCALE GENOMIC DNA]</scope>
    <source>
        <strain evidence="1 2">A1</strain>
    </source>
</reference>
<proteinExistence type="predicted"/>
<comment type="caution">
    <text evidence="1">The sequence shown here is derived from an EMBL/GenBank/DDBJ whole genome shotgun (WGS) entry which is preliminary data.</text>
</comment>
<gene>
    <name evidence="1" type="ORF">RhiirA1_467775</name>
</gene>
<evidence type="ECO:0000313" key="2">
    <source>
        <dbReference type="Proteomes" id="UP000232688"/>
    </source>
</evidence>
<dbReference type="EMBL" id="LLXH01001119">
    <property type="protein sequence ID" value="PKC60621.1"/>
    <property type="molecule type" value="Genomic_DNA"/>
</dbReference>
<reference evidence="1 2" key="1">
    <citation type="submission" date="2017-10" db="EMBL/GenBank/DDBJ databases">
        <title>Extensive intraspecific genome diversity in a model arbuscular mycorrhizal fungus.</title>
        <authorList>
            <person name="Chen E.C.H."/>
            <person name="Morin E."/>
            <person name="Baudet D."/>
            <person name="Noel J."/>
            <person name="Ndikumana S."/>
            <person name="Charron P."/>
            <person name="St-Onge C."/>
            <person name="Giorgi J."/>
            <person name="Grigoriev I.V."/>
            <person name="Roux C."/>
            <person name="Martin F.M."/>
            <person name="Corradi N."/>
        </authorList>
    </citation>
    <scope>NUCLEOTIDE SEQUENCE [LARGE SCALE GENOMIC DNA]</scope>
    <source>
        <strain evidence="1 2">A1</strain>
    </source>
</reference>
<dbReference type="Proteomes" id="UP000232688">
    <property type="component" value="Unassembled WGS sequence"/>
</dbReference>
<evidence type="ECO:0000313" key="1">
    <source>
        <dbReference type="EMBL" id="PKC60621.1"/>
    </source>
</evidence>
<protein>
    <submittedName>
        <fullName evidence="1">Uncharacterized protein</fullName>
    </submittedName>
</protein>
<feature type="non-terminal residue" evidence="1">
    <location>
        <position position="1"/>
    </location>
</feature>
<accession>A0A2N0RBD2</accession>